<gene>
    <name evidence="6 7" type="primary">ubiE</name>
    <name evidence="7" type="ORF">FIU01_03200</name>
</gene>
<dbReference type="UniPathway" id="UPA00079">
    <property type="reaction ID" value="UER00169"/>
</dbReference>
<dbReference type="KEGG" id="mmec:FIU01_03200"/>
<organism evidence="7 8">
    <name type="scientific">Methylophilus medardicus</name>
    <dbReference type="NCBI Taxonomy" id="2588534"/>
    <lineage>
        <taxon>Bacteria</taxon>
        <taxon>Pseudomonadati</taxon>
        <taxon>Pseudomonadota</taxon>
        <taxon>Betaproteobacteria</taxon>
        <taxon>Nitrosomonadales</taxon>
        <taxon>Methylophilaceae</taxon>
        <taxon>Methylophilus</taxon>
    </lineage>
</organism>
<dbReference type="NCBIfam" id="NF001240">
    <property type="entry name" value="PRK00216.1-1"/>
    <property type="match status" value="1"/>
</dbReference>
<dbReference type="PROSITE" id="PS01183">
    <property type="entry name" value="UBIE_1"/>
    <property type="match status" value="1"/>
</dbReference>
<comment type="function">
    <text evidence="6">Methyltransferase required for the conversion of demethylmenaquinol (DMKH2) to menaquinol (MKH2) and the conversion of 2-polyprenyl-6-methoxy-1,4-benzoquinol (DDMQH2) to 2-polyprenyl-3-methyl-6-methoxy-1,4-benzoquinol (DMQH2).</text>
</comment>
<dbReference type="PROSITE" id="PS01184">
    <property type="entry name" value="UBIE_2"/>
    <property type="match status" value="1"/>
</dbReference>
<dbReference type="PROSITE" id="PS51608">
    <property type="entry name" value="SAM_MT_UBIE"/>
    <property type="match status" value="1"/>
</dbReference>
<keyword evidence="8" id="KW-1185">Reference proteome</keyword>
<sequence>MQQNTEQKKTTHFGFDTVAEADKQQKVGEVFHSVAQKYDIMNDVMSAGMHRLWKRFAVDVSGVGQGDQVLDIAGGSGDLSRLFAKKVGTQAAVNPGTVMLTDINASMLGVGRDRMIDAGLNIPATQCNAEHLPFADESFDCVIVAFGLRNMTHKEVALREMQRVLKPGGRLLVLEFSKVWQPLEKLYDTYSFKLLPKFGKWIANDEPSYRYLAESIRMHPDQETLKQMMHDAGFGKVDYYNLTAGVVALHKGIKI</sequence>
<dbReference type="GO" id="GO:0043770">
    <property type="term" value="F:demethylmenaquinone methyltransferase activity"/>
    <property type="evidence" value="ECO:0007669"/>
    <property type="project" value="UniProtKB-UniRule"/>
</dbReference>
<keyword evidence="3 6" id="KW-0808">Transferase</keyword>
<dbReference type="EMBL" id="CP040946">
    <property type="protein sequence ID" value="QDC43624.1"/>
    <property type="molecule type" value="Genomic_DNA"/>
</dbReference>
<evidence type="ECO:0000313" key="7">
    <source>
        <dbReference type="EMBL" id="QDC43624.1"/>
    </source>
</evidence>
<keyword evidence="5 6" id="KW-0949">S-adenosyl-L-methionine</keyword>
<evidence type="ECO:0000313" key="8">
    <source>
        <dbReference type="Proteomes" id="UP000311008"/>
    </source>
</evidence>
<dbReference type="EC" id="2.1.1.201" evidence="6"/>
<feature type="binding site" evidence="6">
    <location>
        <position position="76"/>
    </location>
    <ligand>
        <name>S-adenosyl-L-methionine</name>
        <dbReference type="ChEBI" id="CHEBI:59789"/>
    </ligand>
</feature>
<evidence type="ECO:0000256" key="2">
    <source>
        <dbReference type="ARBA" id="ARBA00022603"/>
    </source>
</evidence>
<feature type="binding site" evidence="6">
    <location>
        <begin position="128"/>
        <end position="129"/>
    </location>
    <ligand>
        <name>S-adenosyl-L-methionine</name>
        <dbReference type="ChEBI" id="CHEBI:59789"/>
    </ligand>
</feature>
<dbReference type="GO" id="GO:0009060">
    <property type="term" value="P:aerobic respiration"/>
    <property type="evidence" value="ECO:0007669"/>
    <property type="project" value="UniProtKB-UniRule"/>
</dbReference>
<protein>
    <recommendedName>
        <fullName evidence="6">Ubiquinone/menaquinone biosynthesis C-methyltransferase UbiE</fullName>
        <ecNumber evidence="6">2.1.1.163</ecNumber>
        <ecNumber evidence="6">2.1.1.201</ecNumber>
    </recommendedName>
    <alternativeName>
        <fullName evidence="6">2-methoxy-6-polyprenyl-1,4-benzoquinol methylase</fullName>
    </alternativeName>
    <alternativeName>
        <fullName evidence="6">Demethylmenaquinone methyltransferase</fullName>
    </alternativeName>
</protein>
<keyword evidence="4 6" id="KW-0831">Ubiquinone biosynthesis</keyword>
<comment type="pathway">
    <text evidence="6">Quinol/quinone metabolism; menaquinone biosynthesis; menaquinol from 1,4-dihydroxy-2-naphthoate: step 2/2.</text>
</comment>
<dbReference type="InterPro" id="IPR004033">
    <property type="entry name" value="UbiE/COQ5_MeTrFase"/>
</dbReference>
<dbReference type="HAMAP" id="MF_01813">
    <property type="entry name" value="MenG_UbiE_methyltr"/>
    <property type="match status" value="1"/>
</dbReference>
<name>A0A5B8CQS6_9PROT</name>
<keyword evidence="1 6" id="KW-0474">Menaquinone biosynthesis</keyword>
<dbReference type="NCBIfam" id="TIGR01934">
    <property type="entry name" value="MenG_MenH_UbiE"/>
    <property type="match status" value="1"/>
</dbReference>
<evidence type="ECO:0000256" key="5">
    <source>
        <dbReference type="ARBA" id="ARBA00022691"/>
    </source>
</evidence>
<dbReference type="InterPro" id="IPR029063">
    <property type="entry name" value="SAM-dependent_MTases_sf"/>
</dbReference>
<dbReference type="EC" id="2.1.1.163" evidence="6"/>
<keyword evidence="2 6" id="KW-0489">Methyltransferase</keyword>
<evidence type="ECO:0000256" key="1">
    <source>
        <dbReference type="ARBA" id="ARBA00022428"/>
    </source>
</evidence>
<comment type="pathway">
    <text evidence="6">Cofactor biosynthesis; ubiquinone biosynthesis.</text>
</comment>
<comment type="similarity">
    <text evidence="6">Belongs to the class I-like SAM-binding methyltransferase superfamily. MenG/UbiE family.</text>
</comment>
<feature type="binding site" evidence="6">
    <location>
        <position position="102"/>
    </location>
    <ligand>
        <name>S-adenosyl-L-methionine</name>
        <dbReference type="ChEBI" id="CHEBI:59789"/>
    </ligand>
</feature>
<evidence type="ECO:0000256" key="4">
    <source>
        <dbReference type="ARBA" id="ARBA00022688"/>
    </source>
</evidence>
<dbReference type="SUPFAM" id="SSF53335">
    <property type="entry name" value="S-adenosyl-L-methionine-dependent methyltransferases"/>
    <property type="match status" value="1"/>
</dbReference>
<dbReference type="Gene3D" id="3.40.50.150">
    <property type="entry name" value="Vaccinia Virus protein VP39"/>
    <property type="match status" value="1"/>
</dbReference>
<accession>A0A5B8CQS6</accession>
<dbReference type="Proteomes" id="UP000311008">
    <property type="component" value="Chromosome"/>
</dbReference>
<evidence type="ECO:0000256" key="3">
    <source>
        <dbReference type="ARBA" id="ARBA00022679"/>
    </source>
</evidence>
<reference evidence="8" key="1">
    <citation type="journal article" date="2019" name="ISME J.">
        <title>Evolution in action: habitat transition from sediment to the pelagial leads to genome streamlining in Methylophilaceae.</title>
        <authorList>
            <person name="Salcher M."/>
            <person name="Schaefle D."/>
            <person name="Kaspar M."/>
            <person name="Neuenschwander S.M."/>
            <person name="Ghai R."/>
        </authorList>
    </citation>
    <scope>NUCLEOTIDE SEQUENCE [LARGE SCALE GENOMIC DNA]</scope>
    <source>
        <strain evidence="8">MMS-M-51</strain>
    </source>
</reference>
<dbReference type="UniPathway" id="UPA00232"/>
<evidence type="ECO:0000256" key="6">
    <source>
        <dbReference type="HAMAP-Rule" id="MF_01813"/>
    </source>
</evidence>
<dbReference type="GO" id="GO:0009234">
    <property type="term" value="P:menaquinone biosynthetic process"/>
    <property type="evidence" value="ECO:0007669"/>
    <property type="project" value="UniProtKB-UniRule"/>
</dbReference>
<dbReference type="Pfam" id="PF01209">
    <property type="entry name" value="Ubie_methyltran"/>
    <property type="match status" value="1"/>
</dbReference>
<dbReference type="InterPro" id="IPR023576">
    <property type="entry name" value="UbiE/COQ5_MeTrFase_CS"/>
</dbReference>
<dbReference type="OrthoDB" id="9808140at2"/>
<comment type="catalytic activity">
    <reaction evidence="6">
        <text>a 2-demethylmenaquinol + S-adenosyl-L-methionine = a menaquinol + S-adenosyl-L-homocysteine + H(+)</text>
        <dbReference type="Rhea" id="RHEA:42640"/>
        <dbReference type="Rhea" id="RHEA-COMP:9539"/>
        <dbReference type="Rhea" id="RHEA-COMP:9563"/>
        <dbReference type="ChEBI" id="CHEBI:15378"/>
        <dbReference type="ChEBI" id="CHEBI:18151"/>
        <dbReference type="ChEBI" id="CHEBI:55437"/>
        <dbReference type="ChEBI" id="CHEBI:57856"/>
        <dbReference type="ChEBI" id="CHEBI:59789"/>
        <dbReference type="EC" id="2.1.1.163"/>
    </reaction>
</comment>
<dbReference type="RefSeq" id="WP_140002902.1">
    <property type="nucleotide sequence ID" value="NZ_CP040946.1"/>
</dbReference>
<proteinExistence type="inferred from homology"/>
<dbReference type="GO" id="GO:0032259">
    <property type="term" value="P:methylation"/>
    <property type="evidence" value="ECO:0007669"/>
    <property type="project" value="UniProtKB-KW"/>
</dbReference>
<dbReference type="GO" id="GO:0008425">
    <property type="term" value="F:2-methoxy-6-polyprenyl-1,4-benzoquinol methyltransferase activity"/>
    <property type="evidence" value="ECO:0007669"/>
    <property type="project" value="UniProtKB-UniRule"/>
</dbReference>
<comment type="catalytic activity">
    <reaction evidence="6">
        <text>a 2-methoxy-6-(all-trans-polyprenyl)benzene-1,4-diol + S-adenosyl-L-methionine = a 5-methoxy-2-methyl-3-(all-trans-polyprenyl)benzene-1,4-diol + S-adenosyl-L-homocysteine + H(+)</text>
        <dbReference type="Rhea" id="RHEA:28286"/>
        <dbReference type="Rhea" id="RHEA-COMP:10858"/>
        <dbReference type="Rhea" id="RHEA-COMP:10859"/>
        <dbReference type="ChEBI" id="CHEBI:15378"/>
        <dbReference type="ChEBI" id="CHEBI:57856"/>
        <dbReference type="ChEBI" id="CHEBI:59789"/>
        <dbReference type="ChEBI" id="CHEBI:84166"/>
        <dbReference type="ChEBI" id="CHEBI:84167"/>
        <dbReference type="EC" id="2.1.1.201"/>
    </reaction>
</comment>
<dbReference type="AlphaFoldDB" id="A0A5B8CQS6"/>
<dbReference type="PANTHER" id="PTHR43591:SF24">
    <property type="entry name" value="2-METHOXY-6-POLYPRENYL-1,4-BENZOQUINOL METHYLASE, MITOCHONDRIAL"/>
    <property type="match status" value="1"/>
</dbReference>
<comment type="caution">
    <text evidence="6">Lacks conserved residue(s) required for the propagation of feature annotation.</text>
</comment>
<dbReference type="PANTHER" id="PTHR43591">
    <property type="entry name" value="METHYLTRANSFERASE"/>
    <property type="match status" value="1"/>
</dbReference>
<dbReference type="CDD" id="cd02440">
    <property type="entry name" value="AdoMet_MTases"/>
    <property type="match status" value="1"/>
</dbReference>